<name>A0A6G1I6Y2_9PEZI</name>
<keyword evidence="2 4" id="KW-0863">Zinc-finger</keyword>
<feature type="coiled-coil region" evidence="5">
    <location>
        <begin position="727"/>
        <end position="754"/>
    </location>
</feature>
<feature type="domain" description="ZZ-type" evidence="7">
    <location>
        <begin position="318"/>
        <end position="372"/>
    </location>
</feature>
<evidence type="ECO:0000256" key="6">
    <source>
        <dbReference type="SAM" id="MobiDB-lite"/>
    </source>
</evidence>
<keyword evidence="5" id="KW-0175">Coiled coil</keyword>
<dbReference type="InterPro" id="IPR013783">
    <property type="entry name" value="Ig-like_fold"/>
</dbReference>
<dbReference type="PANTHER" id="PTHR20930:SF0">
    <property type="entry name" value="PROTEIN ILRUN"/>
    <property type="match status" value="1"/>
</dbReference>
<feature type="region of interest" description="Disordered" evidence="6">
    <location>
        <begin position="134"/>
        <end position="184"/>
    </location>
</feature>
<evidence type="ECO:0000256" key="1">
    <source>
        <dbReference type="ARBA" id="ARBA00022723"/>
    </source>
</evidence>
<dbReference type="SMART" id="SM00291">
    <property type="entry name" value="ZnF_ZZ"/>
    <property type="match status" value="4"/>
</dbReference>
<evidence type="ECO:0000256" key="5">
    <source>
        <dbReference type="SAM" id="Coils"/>
    </source>
</evidence>
<feature type="region of interest" description="Disordered" evidence="6">
    <location>
        <begin position="808"/>
        <end position="845"/>
    </location>
</feature>
<feature type="compositionally biased region" description="Low complexity" evidence="6">
    <location>
        <begin position="142"/>
        <end position="160"/>
    </location>
</feature>
<sequence length="1104" mass="120810">MSTPASQPLMVGPDTLISVRISLQGITRRYKMSLSELTPDVLPGKLRTLLGIPADREVLFERYSDSAAAYVALDPNGSSASYKTLHRAAKAKLKLRLKATVPAGDGDNDAVPFVLKKHVEAPAQIPLFDCVPAPAAPPPTSPSASTAEAEAAPVGATPPALGTPEAEVQQQQEPTPPKERSVMEQLPNGDVRIAVEDLPKVNMHVLRNLLRSHSEQLPVQLPPRVTAQSTWSVFCNVCDTPMINDHFHCNTCDNGDYDLCLECVAKGKHCLVDSHWLVKRRIVDGKVVWNFSEKLRSRSLVQHEMPGAFTEDKKPEPEEQRTCNCCVTAYPESHMFFCADCADYDLCTRCFEENEHGHHPGHTFQAVRMEGEMAGALKSLCTPGRGVHHPATCDGCDKTICGVRHKCLNCPDWDYCSKCIKDAAKTHPKHRFAPLYEEIAEPPYNTVRHNNVYCDGPLCKTGNKTILGVRYRCAICHDTDFCANCEASPQNFHNRTHPLIMLKTPVANFSVTTIDDTKELIREMHPYRSNNTTSPTRTIAEIQPTEPKAVSEKIRVSDLLQKPASEKIKIKDLVHPVDTPVPGSEGLQASFVRDTIADGTAMTVGQQFVQVWTLRNPGPLPWPAGCRVRYIGGDSMLNIDMNQNTHADISAAAQSNIIERPVEAGEEISFRVAMKADGREGLQISYWRLKTPDGVPFGHRLWCHITVAKPAAGTAPTAETTPAPELLNNMLHRREQLEDRMARLNRNLVDNHRRWCEQSTAKREARLAERTEAMARARMLHNLHSTMPPELVSEHTRRMQAHRKMALRGHAKPTDDQESEVGSSFVPPSGCQRRQNHGELSKARHASTLDALDSAREKALAARSAMTATMEAEQREGRVADMREMQNQVREKMAEAHMREVARAARMEALRMAASLPTPPKWAAREQQKMDTKEAAIAPTLVGYHPTEMANNAPTQAEAPQVAEATNEVKLVEKAADVPAPVVAPVAELAAPAPAPAPAPAAMAAVAAAAAAITAEAAAAMAAAAEAAVANAAPAAAPVAELAAPAEEMKNEAERSVPPTTPLVEDVSDSDTYEELDAEDETWQTDEEYDILDASDEEAPVAKK</sequence>
<evidence type="ECO:0000313" key="8">
    <source>
        <dbReference type="EMBL" id="KAF2404040.1"/>
    </source>
</evidence>
<dbReference type="CDD" id="cd14947">
    <property type="entry name" value="NBR1_like"/>
    <property type="match status" value="1"/>
</dbReference>
<protein>
    <recommendedName>
        <fullName evidence="7">ZZ-type domain-containing protein</fullName>
    </recommendedName>
</protein>
<dbReference type="Gene3D" id="2.60.40.10">
    <property type="entry name" value="Immunoglobulins"/>
    <property type="match status" value="1"/>
</dbReference>
<dbReference type="InterPro" id="IPR032350">
    <property type="entry name" value="Nbr1_FW"/>
</dbReference>
<organism evidence="8 9">
    <name type="scientific">Trichodelitschia bisporula</name>
    <dbReference type="NCBI Taxonomy" id="703511"/>
    <lineage>
        <taxon>Eukaryota</taxon>
        <taxon>Fungi</taxon>
        <taxon>Dikarya</taxon>
        <taxon>Ascomycota</taxon>
        <taxon>Pezizomycotina</taxon>
        <taxon>Dothideomycetes</taxon>
        <taxon>Dothideomycetes incertae sedis</taxon>
        <taxon>Phaeotrichales</taxon>
        <taxon>Phaeotrichaceae</taxon>
        <taxon>Trichodelitschia</taxon>
    </lineage>
</organism>
<feature type="region of interest" description="Disordered" evidence="6">
    <location>
        <begin position="1046"/>
        <end position="1104"/>
    </location>
</feature>
<dbReference type="SUPFAM" id="SSF57850">
    <property type="entry name" value="RING/U-box"/>
    <property type="match status" value="4"/>
</dbReference>
<evidence type="ECO:0000259" key="7">
    <source>
        <dbReference type="PROSITE" id="PS50135"/>
    </source>
</evidence>
<feature type="compositionally biased region" description="Acidic residues" evidence="6">
    <location>
        <begin position="1066"/>
        <end position="1104"/>
    </location>
</feature>
<gene>
    <name evidence="8" type="ORF">EJ06DRAFT_303500</name>
</gene>
<evidence type="ECO:0000313" key="9">
    <source>
        <dbReference type="Proteomes" id="UP000799640"/>
    </source>
</evidence>
<dbReference type="EMBL" id="ML996689">
    <property type="protein sequence ID" value="KAF2404040.1"/>
    <property type="molecule type" value="Genomic_DNA"/>
</dbReference>
<evidence type="ECO:0000256" key="4">
    <source>
        <dbReference type="PROSITE-ProRule" id="PRU00228"/>
    </source>
</evidence>
<dbReference type="InterPro" id="IPR043145">
    <property type="entry name" value="Znf_ZZ_sf"/>
</dbReference>
<dbReference type="PANTHER" id="PTHR20930">
    <property type="entry name" value="OVARIAN CARCINOMA ANTIGEN CA125-RELATED"/>
    <property type="match status" value="1"/>
</dbReference>
<dbReference type="CDD" id="cd02340">
    <property type="entry name" value="ZZ_NBR1_like"/>
    <property type="match status" value="2"/>
</dbReference>
<evidence type="ECO:0000256" key="3">
    <source>
        <dbReference type="ARBA" id="ARBA00022833"/>
    </source>
</evidence>
<dbReference type="Proteomes" id="UP000799640">
    <property type="component" value="Unassembled WGS sequence"/>
</dbReference>
<dbReference type="GO" id="GO:0008270">
    <property type="term" value="F:zinc ion binding"/>
    <property type="evidence" value="ECO:0007669"/>
    <property type="project" value="UniProtKB-KW"/>
</dbReference>
<keyword evidence="9" id="KW-1185">Reference proteome</keyword>
<reference evidence="8" key="1">
    <citation type="journal article" date="2020" name="Stud. Mycol.">
        <title>101 Dothideomycetes genomes: a test case for predicting lifestyles and emergence of pathogens.</title>
        <authorList>
            <person name="Haridas S."/>
            <person name="Albert R."/>
            <person name="Binder M."/>
            <person name="Bloem J."/>
            <person name="Labutti K."/>
            <person name="Salamov A."/>
            <person name="Andreopoulos B."/>
            <person name="Baker S."/>
            <person name="Barry K."/>
            <person name="Bills G."/>
            <person name="Bluhm B."/>
            <person name="Cannon C."/>
            <person name="Castanera R."/>
            <person name="Culley D."/>
            <person name="Daum C."/>
            <person name="Ezra D."/>
            <person name="Gonzalez J."/>
            <person name="Henrissat B."/>
            <person name="Kuo A."/>
            <person name="Liang C."/>
            <person name="Lipzen A."/>
            <person name="Lutzoni F."/>
            <person name="Magnuson J."/>
            <person name="Mondo S."/>
            <person name="Nolan M."/>
            <person name="Ohm R."/>
            <person name="Pangilinan J."/>
            <person name="Park H.-J."/>
            <person name="Ramirez L."/>
            <person name="Alfaro M."/>
            <person name="Sun H."/>
            <person name="Tritt A."/>
            <person name="Yoshinaga Y."/>
            <person name="Zwiers L.-H."/>
            <person name="Turgeon B."/>
            <person name="Goodwin S."/>
            <person name="Spatafora J."/>
            <person name="Crous P."/>
            <person name="Grigoriev I."/>
        </authorList>
    </citation>
    <scope>NUCLEOTIDE SEQUENCE</scope>
    <source>
        <strain evidence="8">CBS 262.69</strain>
    </source>
</reference>
<dbReference type="Pfam" id="PF00569">
    <property type="entry name" value="ZZ"/>
    <property type="match status" value="2"/>
</dbReference>
<dbReference type="InterPro" id="IPR000433">
    <property type="entry name" value="Znf_ZZ"/>
</dbReference>
<keyword evidence="1" id="KW-0479">Metal-binding</keyword>
<evidence type="ECO:0000256" key="2">
    <source>
        <dbReference type="ARBA" id="ARBA00022771"/>
    </source>
</evidence>
<dbReference type="PROSITE" id="PS50135">
    <property type="entry name" value="ZF_ZZ_2"/>
    <property type="match status" value="1"/>
</dbReference>
<keyword evidence="3" id="KW-0862">Zinc</keyword>
<dbReference type="Gene3D" id="3.30.60.90">
    <property type="match status" value="4"/>
</dbReference>
<accession>A0A6G1I6Y2</accession>
<dbReference type="OrthoDB" id="661148at2759"/>
<dbReference type="Pfam" id="PF16158">
    <property type="entry name" value="N_BRCA1_IG"/>
    <property type="match status" value="1"/>
</dbReference>
<dbReference type="CDD" id="cd02249">
    <property type="entry name" value="ZZ"/>
    <property type="match status" value="1"/>
</dbReference>
<dbReference type="AlphaFoldDB" id="A0A6G1I6Y2"/>
<proteinExistence type="predicted"/>